<evidence type="ECO:0000313" key="1">
    <source>
        <dbReference type="EMBL" id="MBK1842899.1"/>
    </source>
</evidence>
<organism evidence="1 2">
    <name type="scientific">Azospirillum endophyticum</name>
    <dbReference type="NCBI Taxonomy" id="2800326"/>
    <lineage>
        <taxon>Bacteria</taxon>
        <taxon>Pseudomonadati</taxon>
        <taxon>Pseudomonadota</taxon>
        <taxon>Alphaproteobacteria</taxon>
        <taxon>Rhodospirillales</taxon>
        <taxon>Azospirillaceae</taxon>
        <taxon>Azospirillum</taxon>
    </lineage>
</organism>
<reference evidence="2" key="1">
    <citation type="submission" date="2021-01" db="EMBL/GenBank/DDBJ databases">
        <title>Genome public.</title>
        <authorList>
            <person name="Liu C."/>
            <person name="Sun Q."/>
        </authorList>
    </citation>
    <scope>NUCLEOTIDE SEQUENCE [LARGE SCALE GENOMIC DNA]</scope>
    <source>
        <strain evidence="2">YIM B02556</strain>
    </source>
</reference>
<dbReference type="RefSeq" id="WP_200199557.1">
    <property type="nucleotide sequence ID" value="NZ_JAENHM010000095.1"/>
</dbReference>
<protein>
    <recommendedName>
        <fullName evidence="3">DRBM domain-containing protein</fullName>
    </recommendedName>
</protein>
<gene>
    <name evidence="1" type="ORF">JHL17_36465</name>
</gene>
<accession>A0ABS1FHJ8</accession>
<dbReference type="EMBL" id="JAENHM010000095">
    <property type="protein sequence ID" value="MBK1842899.1"/>
    <property type="molecule type" value="Genomic_DNA"/>
</dbReference>
<evidence type="ECO:0000313" key="2">
    <source>
        <dbReference type="Proteomes" id="UP000652760"/>
    </source>
</evidence>
<keyword evidence="2" id="KW-1185">Reference proteome</keyword>
<sequence>MHQSPLWSVRHAVTRIHGCELAVTWRPDCWTWVVTVAGEQIASGRARSQGGAQEAAVLAARRHADDGGKIQLPLF</sequence>
<proteinExistence type="predicted"/>
<dbReference type="Proteomes" id="UP000652760">
    <property type="component" value="Unassembled WGS sequence"/>
</dbReference>
<name>A0ABS1FHJ8_9PROT</name>
<comment type="caution">
    <text evidence="1">The sequence shown here is derived from an EMBL/GenBank/DDBJ whole genome shotgun (WGS) entry which is preliminary data.</text>
</comment>
<evidence type="ECO:0008006" key="3">
    <source>
        <dbReference type="Google" id="ProtNLM"/>
    </source>
</evidence>